<dbReference type="PANTHER" id="PTHR21198">
    <property type="entry name" value="GLUTAMATE RACEMASE"/>
    <property type="match status" value="1"/>
</dbReference>
<proteinExistence type="inferred from homology"/>
<dbReference type="PANTHER" id="PTHR21198:SF7">
    <property type="entry name" value="ASPARTATE-GLUTAMATE RACEMASE FAMILY"/>
    <property type="match status" value="1"/>
</dbReference>
<dbReference type="InterPro" id="IPR001920">
    <property type="entry name" value="Asp/Glu_race"/>
</dbReference>
<sequence length="232" mass="24744">MRTLGLIGGMSWVSTAEYYRLLNEEVARRCGGLHSAKILLASVDFAEIEERKLAGDWDGVAARLSDAAARLESAGADAIVLCTNTMHYVAAAIEGAVSVPFLHIADTTARAVAASGLTRVGLLATAFTMQEAFYVERFASHGVEVVTPAADDRAEVSRIIYEELCHNDIRDESRDFYVGVVERMGAPGVILGCTEVELLIRPGDVGVPVFPTTQLHVTAAVDVALAEVPRAG</sequence>
<evidence type="ECO:0000313" key="4">
    <source>
        <dbReference type="Proteomes" id="UP000550501"/>
    </source>
</evidence>
<accession>A0A839Q030</accession>
<comment type="similarity">
    <text evidence="1">Belongs to the aspartate/glutamate racemases family.</text>
</comment>
<dbReference type="EMBL" id="JACHVU010000002">
    <property type="protein sequence ID" value="MBB2989718.1"/>
    <property type="molecule type" value="Genomic_DNA"/>
</dbReference>
<keyword evidence="2 3" id="KW-0413">Isomerase</keyword>
<organism evidence="3 4">
    <name type="scientific">Mycolicibacterium iranicum</name>
    <name type="common">Mycobacterium iranicum</name>
    <dbReference type="NCBI Taxonomy" id="912594"/>
    <lineage>
        <taxon>Bacteria</taxon>
        <taxon>Bacillati</taxon>
        <taxon>Actinomycetota</taxon>
        <taxon>Actinomycetes</taxon>
        <taxon>Mycobacteriales</taxon>
        <taxon>Mycobacteriaceae</taxon>
        <taxon>Mycolicibacterium</taxon>
    </lineage>
</organism>
<evidence type="ECO:0000256" key="1">
    <source>
        <dbReference type="ARBA" id="ARBA00007847"/>
    </source>
</evidence>
<dbReference type="Proteomes" id="UP000550501">
    <property type="component" value="Unassembled WGS sequence"/>
</dbReference>
<protein>
    <submittedName>
        <fullName evidence="3">Aspartate racemase</fullName>
        <ecNumber evidence="3">5.1.1.13</ecNumber>
    </submittedName>
</protein>
<dbReference type="SUPFAM" id="SSF53681">
    <property type="entry name" value="Aspartate/glutamate racemase"/>
    <property type="match status" value="2"/>
</dbReference>
<dbReference type="InterPro" id="IPR018187">
    <property type="entry name" value="Asp/Glu_racemase_AS_1"/>
</dbReference>
<keyword evidence="4" id="KW-1185">Reference proteome</keyword>
<dbReference type="AlphaFoldDB" id="A0A839Q030"/>
<dbReference type="NCBIfam" id="TIGR00035">
    <property type="entry name" value="asp_race"/>
    <property type="match status" value="1"/>
</dbReference>
<dbReference type="EC" id="5.1.1.13" evidence="3"/>
<dbReference type="RefSeq" id="WP_183466985.1">
    <property type="nucleotide sequence ID" value="NZ_JACHVU010000002.1"/>
</dbReference>
<dbReference type="Pfam" id="PF01177">
    <property type="entry name" value="Asp_Glu_race"/>
    <property type="match status" value="1"/>
</dbReference>
<dbReference type="InterPro" id="IPR004380">
    <property type="entry name" value="Asp_race"/>
</dbReference>
<reference evidence="3 4" key="1">
    <citation type="submission" date="2020-08" db="EMBL/GenBank/DDBJ databases">
        <title>The Agave Microbiome: Exploring the role of microbial communities in plant adaptations to desert environments.</title>
        <authorList>
            <person name="Partida-Martinez L.P."/>
        </authorList>
    </citation>
    <scope>NUCLEOTIDE SEQUENCE [LARGE SCALE GENOMIC DNA]</scope>
    <source>
        <strain evidence="3 4">AT2.18</strain>
    </source>
</reference>
<dbReference type="GO" id="GO:0047689">
    <property type="term" value="F:aspartate racemase activity"/>
    <property type="evidence" value="ECO:0007669"/>
    <property type="project" value="UniProtKB-EC"/>
</dbReference>
<name>A0A839Q030_MYCIR</name>
<dbReference type="Gene3D" id="3.40.50.1860">
    <property type="match status" value="2"/>
</dbReference>
<gene>
    <name evidence="3" type="ORF">FHR72_001181</name>
</gene>
<evidence type="ECO:0000256" key="2">
    <source>
        <dbReference type="ARBA" id="ARBA00023235"/>
    </source>
</evidence>
<dbReference type="PROSITE" id="PS00923">
    <property type="entry name" value="ASP_GLU_RACEMASE_1"/>
    <property type="match status" value="1"/>
</dbReference>
<evidence type="ECO:0000313" key="3">
    <source>
        <dbReference type="EMBL" id="MBB2989718.1"/>
    </source>
</evidence>
<comment type="caution">
    <text evidence="3">The sequence shown here is derived from an EMBL/GenBank/DDBJ whole genome shotgun (WGS) entry which is preliminary data.</text>
</comment>
<dbReference type="InterPro" id="IPR015942">
    <property type="entry name" value="Asp/Glu/hydantoin_racemase"/>
</dbReference>